<name>A0A6C2YUH3_9BACT</name>
<organism evidence="2">
    <name type="scientific">Tuwongella immobilis</name>
    <dbReference type="NCBI Taxonomy" id="692036"/>
    <lineage>
        <taxon>Bacteria</taxon>
        <taxon>Pseudomonadati</taxon>
        <taxon>Planctomycetota</taxon>
        <taxon>Planctomycetia</taxon>
        <taxon>Gemmatales</taxon>
        <taxon>Gemmataceae</taxon>
        <taxon>Tuwongella</taxon>
    </lineage>
</organism>
<protein>
    <submittedName>
        <fullName evidence="2">Secreted protein</fullName>
    </submittedName>
</protein>
<dbReference type="AlphaFoldDB" id="A0A6C2YUH3"/>
<feature type="region of interest" description="Disordered" evidence="1">
    <location>
        <begin position="29"/>
        <end position="51"/>
    </location>
</feature>
<dbReference type="InParanoid" id="A0A6C2YUH3"/>
<dbReference type="EMBL" id="LR593887">
    <property type="protein sequence ID" value="VTS06966.1"/>
    <property type="molecule type" value="Genomic_DNA"/>
</dbReference>
<gene>
    <name evidence="2" type="ORF">GMBLW1_43900</name>
</gene>
<evidence type="ECO:0000256" key="1">
    <source>
        <dbReference type="SAM" id="MobiDB-lite"/>
    </source>
</evidence>
<dbReference type="EMBL" id="LR586016">
    <property type="protein sequence ID" value="VIP04803.1"/>
    <property type="molecule type" value="Genomic_DNA"/>
</dbReference>
<proteinExistence type="predicted"/>
<reference evidence="2" key="1">
    <citation type="submission" date="2019-04" db="EMBL/GenBank/DDBJ databases">
        <authorList>
            <consortium name="Science for Life Laboratories"/>
        </authorList>
    </citation>
    <scope>NUCLEOTIDE SEQUENCE</scope>
    <source>
        <strain evidence="2">MBLW1</strain>
    </source>
</reference>
<sequence>MTSISSRWLATGCLVAFLSWNLGCDSAKPTTAASPPATASKPVAAAQEPAELTPEQEAAQLAKEIAEERAKLSPEDQQLVAAQEWCVISDEERLGSMGPPLKVMVNGEPVFICCKGCQRTALADPAATLKKRAELIAKAKQERATPAK</sequence>
<evidence type="ECO:0000313" key="3">
    <source>
        <dbReference type="Proteomes" id="UP000464378"/>
    </source>
</evidence>
<evidence type="ECO:0000313" key="2">
    <source>
        <dbReference type="EMBL" id="VIP04803.1"/>
    </source>
</evidence>
<accession>A0A6C2YUH3</accession>
<dbReference type="KEGG" id="tim:GMBLW1_43900"/>
<keyword evidence="3" id="KW-1185">Reference proteome</keyword>
<dbReference type="RefSeq" id="WP_162659833.1">
    <property type="nucleotide sequence ID" value="NZ_LR593887.1"/>
</dbReference>
<feature type="compositionally biased region" description="Low complexity" evidence="1">
    <location>
        <begin position="29"/>
        <end position="46"/>
    </location>
</feature>
<dbReference type="Proteomes" id="UP000464378">
    <property type="component" value="Chromosome"/>
</dbReference>